<keyword evidence="3 5" id="KW-0274">FAD</keyword>
<dbReference type="PANTHER" id="PTHR43014">
    <property type="entry name" value="MERCURIC REDUCTASE"/>
    <property type="match status" value="1"/>
</dbReference>
<dbReference type="GO" id="GO:0003955">
    <property type="term" value="F:NAD(P)H dehydrogenase (quinone) activity"/>
    <property type="evidence" value="ECO:0007669"/>
    <property type="project" value="TreeGrafter"/>
</dbReference>
<dbReference type="InterPro" id="IPR016156">
    <property type="entry name" value="FAD/NAD-linked_Rdtase_dimer_sf"/>
</dbReference>
<evidence type="ECO:0000256" key="3">
    <source>
        <dbReference type="ARBA" id="ARBA00022827"/>
    </source>
</evidence>
<comment type="similarity">
    <text evidence="1">Belongs to the class-I pyridine nucleotide-disulfide oxidoreductase family.</text>
</comment>
<dbReference type="PRINTS" id="PR00411">
    <property type="entry name" value="PNDRDTASEI"/>
</dbReference>
<dbReference type="Gene3D" id="3.30.390.30">
    <property type="match status" value="1"/>
</dbReference>
<feature type="active site" description="Proton acceptor" evidence="4">
    <location>
        <position position="494"/>
    </location>
</feature>
<evidence type="ECO:0000256" key="6">
    <source>
        <dbReference type="PIRSR" id="PIRSR000350-4"/>
    </source>
</evidence>
<dbReference type="Pfam" id="PF02852">
    <property type="entry name" value="Pyr_redox_dim"/>
    <property type="match status" value="1"/>
</dbReference>
<keyword evidence="2" id="KW-0285">Flavoprotein</keyword>
<feature type="non-terminal residue" evidence="10">
    <location>
        <position position="509"/>
    </location>
</feature>
<evidence type="ECO:0000256" key="1">
    <source>
        <dbReference type="ARBA" id="ARBA00007532"/>
    </source>
</evidence>
<name>A0A3E2HFS1_SCYLI</name>
<dbReference type="STRING" id="5539.A0A3E2HFS1"/>
<feature type="domain" description="FAD/NAD(P)-binding" evidence="9">
    <location>
        <begin position="8"/>
        <end position="343"/>
    </location>
</feature>
<evidence type="ECO:0000259" key="9">
    <source>
        <dbReference type="Pfam" id="PF07992"/>
    </source>
</evidence>
<dbReference type="PRINTS" id="PR00368">
    <property type="entry name" value="FADPNR"/>
</dbReference>
<proteinExistence type="inferred from homology"/>
<evidence type="ECO:0000313" key="11">
    <source>
        <dbReference type="Proteomes" id="UP000258309"/>
    </source>
</evidence>
<dbReference type="InterPro" id="IPR004099">
    <property type="entry name" value="Pyr_nucl-diS_OxRdtase_dimer"/>
</dbReference>
<dbReference type="Pfam" id="PF07992">
    <property type="entry name" value="Pyr_redox_2"/>
    <property type="match status" value="1"/>
</dbReference>
<feature type="domain" description="Pyridine nucleotide-disulphide oxidoreductase dimerisation" evidence="8">
    <location>
        <begin position="392"/>
        <end position="502"/>
    </location>
</feature>
<dbReference type="GO" id="GO:0050660">
    <property type="term" value="F:flavin adenine dinucleotide binding"/>
    <property type="evidence" value="ECO:0007669"/>
    <property type="project" value="TreeGrafter"/>
</dbReference>
<dbReference type="InterPro" id="IPR023753">
    <property type="entry name" value="FAD/NAD-binding_dom"/>
</dbReference>
<feature type="non-terminal residue" evidence="10">
    <location>
        <position position="1"/>
    </location>
</feature>
<evidence type="ECO:0000256" key="7">
    <source>
        <dbReference type="SAM" id="MobiDB-lite"/>
    </source>
</evidence>
<accession>A0A3E2HFS1</accession>
<dbReference type="SUPFAM" id="SSF55424">
    <property type="entry name" value="FAD/NAD-linked reductases, dimerisation (C-terminal) domain"/>
    <property type="match status" value="1"/>
</dbReference>
<dbReference type="PANTHER" id="PTHR43014:SF2">
    <property type="entry name" value="MERCURIC REDUCTASE"/>
    <property type="match status" value="1"/>
</dbReference>
<dbReference type="Gene3D" id="3.50.50.60">
    <property type="entry name" value="FAD/NAD(P)-binding domain"/>
    <property type="match status" value="2"/>
</dbReference>
<protein>
    <recommendedName>
        <fullName evidence="12">FAD/NAD(P)-binding domain-containing protein</fullName>
    </recommendedName>
</protein>
<dbReference type="Proteomes" id="UP000258309">
    <property type="component" value="Unassembled WGS sequence"/>
</dbReference>
<reference evidence="10 11" key="1">
    <citation type="submission" date="2018-05" db="EMBL/GenBank/DDBJ databases">
        <title>Draft genome sequence of Scytalidium lignicola DSM 105466, a ubiquitous saprotrophic fungus.</title>
        <authorList>
            <person name="Buettner E."/>
            <person name="Gebauer A.M."/>
            <person name="Hofrichter M."/>
            <person name="Liers C."/>
            <person name="Kellner H."/>
        </authorList>
    </citation>
    <scope>NUCLEOTIDE SEQUENCE [LARGE SCALE GENOMIC DNA]</scope>
    <source>
        <strain evidence="10 11">DSM 105466</strain>
    </source>
</reference>
<feature type="compositionally biased region" description="Polar residues" evidence="7">
    <location>
        <begin position="374"/>
        <end position="385"/>
    </location>
</feature>
<dbReference type="SUPFAM" id="SSF51905">
    <property type="entry name" value="FAD/NAD(P)-binding domain"/>
    <property type="match status" value="1"/>
</dbReference>
<dbReference type="PIRSF" id="PIRSF000350">
    <property type="entry name" value="Mercury_reductase_MerA"/>
    <property type="match status" value="1"/>
</dbReference>
<gene>
    <name evidence="10" type="ORF">B7463_g4079</name>
</gene>
<organism evidence="10 11">
    <name type="scientific">Scytalidium lignicola</name>
    <name type="common">Hyphomycete</name>
    <dbReference type="NCBI Taxonomy" id="5539"/>
    <lineage>
        <taxon>Eukaryota</taxon>
        <taxon>Fungi</taxon>
        <taxon>Dikarya</taxon>
        <taxon>Ascomycota</taxon>
        <taxon>Pezizomycotina</taxon>
        <taxon>Leotiomycetes</taxon>
        <taxon>Leotiomycetes incertae sedis</taxon>
        <taxon>Scytalidium</taxon>
    </lineage>
</organism>
<feature type="region of interest" description="Disordered" evidence="7">
    <location>
        <begin position="362"/>
        <end position="385"/>
    </location>
</feature>
<feature type="compositionally biased region" description="Low complexity" evidence="7">
    <location>
        <begin position="362"/>
        <end position="373"/>
    </location>
</feature>
<feature type="binding site" evidence="5">
    <location>
        <begin position="193"/>
        <end position="200"/>
    </location>
    <ligand>
        <name>NAD(+)</name>
        <dbReference type="ChEBI" id="CHEBI:57540"/>
    </ligand>
</feature>
<evidence type="ECO:0000313" key="10">
    <source>
        <dbReference type="EMBL" id="RFU32249.1"/>
    </source>
</evidence>
<feature type="binding site" evidence="5">
    <location>
        <position position="293"/>
    </location>
    <ligand>
        <name>NAD(+)</name>
        <dbReference type="ChEBI" id="CHEBI:57540"/>
    </ligand>
</feature>
<keyword evidence="11" id="KW-1185">Reference proteome</keyword>
<dbReference type="OrthoDB" id="361797at2759"/>
<comment type="cofactor">
    <cofactor evidence="5">
        <name>FAD</name>
        <dbReference type="ChEBI" id="CHEBI:57692"/>
    </cofactor>
    <text evidence="5">Binds 1 FAD per subunit.</text>
</comment>
<evidence type="ECO:0000256" key="5">
    <source>
        <dbReference type="PIRSR" id="PIRSR000350-3"/>
    </source>
</evidence>
<dbReference type="EMBL" id="NCSJ02000058">
    <property type="protein sequence ID" value="RFU32249.1"/>
    <property type="molecule type" value="Genomic_DNA"/>
</dbReference>
<dbReference type="AlphaFoldDB" id="A0A3E2HFS1"/>
<evidence type="ECO:0008006" key="12">
    <source>
        <dbReference type="Google" id="ProtNLM"/>
    </source>
</evidence>
<comment type="caution">
    <text evidence="10">The sequence shown here is derived from an EMBL/GenBank/DDBJ whole genome shotgun (WGS) entry which is preliminary data.</text>
</comment>
<sequence length="509" mass="54850">MTAPTSKYDAIIIGSGQGGTPLSVSFAQAGQRTALVESTHIGGCCVNEGCTPTKTLIASGRVAYLTRRGPDYGIHLSGSKSGVNDFAVNMEKVRQRKRDIVESFSSGSENRATKAGVDIVKGTASFLDTRKIKIKLNDGGERVLEGEKIFINTGERPAPPKLSGLKDIDPSRVLDSTSIMELDEVPEHLVVLGGGYVGCEFAQLFRRLGANVTIIQRAKQLVGREDPEIANCLVDILKEDGLIVNLNSTATSISKSSSKGEGYFDLKFHTIAADGSSKGEKTITGTHLLAAAGRIPNTEKLDLQNAGISTTTKGYIASNEYLETNVPNIHVLGDVKGPPAFTHISYDDFRILKHNLLTIPSFSSSSSSSSSKSQTTSIPDPTNRLSTKSRLVPYVVYTDPQLGHIGLHEHEARALFPDNKTRIKTAKMPMSYVARALETDETRGMMKAVVDSETGLILGFTCLGVEGGEVMSIVQMAILGKVRWEVLRDAVWAHPALAESLNNLWGFLE</sequence>
<dbReference type="InterPro" id="IPR001100">
    <property type="entry name" value="Pyr_nuc-diS_OxRdtase"/>
</dbReference>
<keyword evidence="5" id="KW-0547">Nucleotide-binding</keyword>
<dbReference type="OMA" id="SHCLMAV"/>
<evidence type="ECO:0000256" key="2">
    <source>
        <dbReference type="ARBA" id="ARBA00022630"/>
    </source>
</evidence>
<feature type="binding site" evidence="5">
    <location>
        <position position="334"/>
    </location>
    <ligand>
        <name>FAD</name>
        <dbReference type="ChEBI" id="CHEBI:57692"/>
    </ligand>
</feature>
<evidence type="ECO:0000256" key="4">
    <source>
        <dbReference type="PIRSR" id="PIRSR000350-2"/>
    </source>
</evidence>
<dbReference type="InterPro" id="IPR036188">
    <property type="entry name" value="FAD/NAD-bd_sf"/>
</dbReference>
<feature type="binding site" evidence="5">
    <location>
        <position position="54"/>
    </location>
    <ligand>
        <name>FAD</name>
        <dbReference type="ChEBI" id="CHEBI:57692"/>
    </ligand>
</feature>
<feature type="disulfide bond" description="Redox-active" evidence="6">
    <location>
        <begin position="45"/>
        <end position="50"/>
    </location>
</feature>
<evidence type="ECO:0000259" key="8">
    <source>
        <dbReference type="Pfam" id="PF02852"/>
    </source>
</evidence>
<keyword evidence="5" id="KW-0520">NAD</keyword>